<organism evidence="10">
    <name type="scientific">uncultured marine thaumarchaeote KM3_73_F02</name>
    <dbReference type="NCBI Taxonomy" id="1456268"/>
    <lineage>
        <taxon>Archaea</taxon>
        <taxon>Nitrososphaerota</taxon>
        <taxon>environmental samples</taxon>
    </lineage>
</organism>
<dbReference type="Gene3D" id="1.10.132.60">
    <property type="entry name" value="DNA polymerase family B, C-terminal domain"/>
    <property type="match status" value="1"/>
</dbReference>
<dbReference type="Gene3D" id="3.30.420.10">
    <property type="entry name" value="Ribonuclease H-like superfamily/Ribonuclease H"/>
    <property type="match status" value="1"/>
</dbReference>
<dbReference type="NCBIfam" id="NF004417">
    <property type="entry name" value="PRK05761.1-3"/>
    <property type="match status" value="1"/>
</dbReference>
<dbReference type="Gene3D" id="3.30.342.10">
    <property type="entry name" value="DNA Polymerase, chain B, domain 1"/>
    <property type="match status" value="1"/>
</dbReference>
<keyword evidence="5 7" id="KW-0238">DNA-binding</keyword>
<dbReference type="Gene3D" id="3.90.1600.10">
    <property type="entry name" value="Palm domain of DNA polymerase"/>
    <property type="match status" value="1"/>
</dbReference>
<keyword evidence="2 7" id="KW-0808">Transferase</keyword>
<dbReference type="PRINTS" id="PR00106">
    <property type="entry name" value="DNAPOLB"/>
</dbReference>
<reference evidence="10" key="1">
    <citation type="journal article" date="2014" name="Genome Biol. Evol.">
        <title>Pangenome evidence for extensive interdomain horizontal transfer affecting lineage core and shell genes in uncultured planktonic thaumarchaeota and euryarchaeota.</title>
        <authorList>
            <person name="Deschamps P."/>
            <person name="Zivanovic Y."/>
            <person name="Moreira D."/>
            <person name="Rodriguez-Valera F."/>
            <person name="Lopez-Garcia P."/>
        </authorList>
    </citation>
    <scope>NUCLEOTIDE SEQUENCE</scope>
</reference>
<dbReference type="Pfam" id="PF03104">
    <property type="entry name" value="DNA_pol_B_exo1"/>
    <property type="match status" value="1"/>
</dbReference>
<dbReference type="PANTHER" id="PTHR10322:SF20">
    <property type="entry name" value="DNA POLYMERASE 1"/>
    <property type="match status" value="1"/>
</dbReference>
<dbReference type="EMBL" id="KF901052">
    <property type="protein sequence ID" value="AIF16330.1"/>
    <property type="molecule type" value="Genomic_DNA"/>
</dbReference>
<dbReference type="InterPro" id="IPR006172">
    <property type="entry name" value="DNA-dir_DNA_pol_B"/>
</dbReference>
<evidence type="ECO:0000256" key="4">
    <source>
        <dbReference type="ARBA" id="ARBA00022932"/>
    </source>
</evidence>
<feature type="domain" description="DNA-directed DNA polymerase family B multifunctional" evidence="8">
    <location>
        <begin position="429"/>
        <end position="811"/>
    </location>
</feature>
<dbReference type="InterPro" id="IPR017964">
    <property type="entry name" value="DNA-dir_DNA_pol_B_CS"/>
</dbReference>
<comment type="similarity">
    <text evidence="1 7">Belongs to the DNA polymerase type-B family.</text>
</comment>
<evidence type="ECO:0000259" key="9">
    <source>
        <dbReference type="Pfam" id="PF03104"/>
    </source>
</evidence>
<dbReference type="Gene3D" id="1.10.287.690">
    <property type="entry name" value="Helix hairpin bin"/>
    <property type="match status" value="1"/>
</dbReference>
<dbReference type="AlphaFoldDB" id="A0A075HM07"/>
<evidence type="ECO:0000313" key="10">
    <source>
        <dbReference type="EMBL" id="AIF16330.1"/>
    </source>
</evidence>
<dbReference type="GO" id="GO:0006261">
    <property type="term" value="P:DNA-templated DNA replication"/>
    <property type="evidence" value="ECO:0007669"/>
    <property type="project" value="TreeGrafter"/>
</dbReference>
<name>A0A075HM07_9ARCH</name>
<dbReference type="SUPFAM" id="SSF56672">
    <property type="entry name" value="DNA/RNA polymerases"/>
    <property type="match status" value="1"/>
</dbReference>
<dbReference type="EC" id="2.7.7.7" evidence="7"/>
<feature type="domain" description="DNA-directed DNA polymerase family B exonuclease" evidence="9">
    <location>
        <begin position="127"/>
        <end position="312"/>
    </location>
</feature>
<dbReference type="PROSITE" id="PS00116">
    <property type="entry name" value="DNA_POLYMERASE_B"/>
    <property type="match status" value="1"/>
</dbReference>
<evidence type="ECO:0000256" key="2">
    <source>
        <dbReference type="ARBA" id="ARBA00022679"/>
    </source>
</evidence>
<comment type="catalytic activity">
    <reaction evidence="6 7">
        <text>DNA(n) + a 2'-deoxyribonucleoside 5'-triphosphate = DNA(n+1) + diphosphate</text>
        <dbReference type="Rhea" id="RHEA:22508"/>
        <dbReference type="Rhea" id="RHEA-COMP:17339"/>
        <dbReference type="Rhea" id="RHEA-COMP:17340"/>
        <dbReference type="ChEBI" id="CHEBI:33019"/>
        <dbReference type="ChEBI" id="CHEBI:61560"/>
        <dbReference type="ChEBI" id="CHEBI:173112"/>
        <dbReference type="EC" id="2.7.7.7"/>
    </reaction>
</comment>
<evidence type="ECO:0000256" key="5">
    <source>
        <dbReference type="ARBA" id="ARBA00023125"/>
    </source>
</evidence>
<dbReference type="InterPro" id="IPR050240">
    <property type="entry name" value="DNA_pol_type-B"/>
</dbReference>
<dbReference type="SMART" id="SM00486">
    <property type="entry name" value="POLBc"/>
    <property type="match status" value="1"/>
</dbReference>
<evidence type="ECO:0000256" key="3">
    <source>
        <dbReference type="ARBA" id="ARBA00022695"/>
    </source>
</evidence>
<proteinExistence type="inferred from homology"/>
<dbReference type="InterPro" id="IPR023211">
    <property type="entry name" value="DNA_pol_palm_dom_sf"/>
</dbReference>
<evidence type="ECO:0000256" key="7">
    <source>
        <dbReference type="RuleBase" id="RU000442"/>
    </source>
</evidence>
<protein>
    <recommendedName>
        <fullName evidence="7">DNA polymerase</fullName>
        <ecNumber evidence="7">2.7.7.7</ecNumber>
    </recommendedName>
</protein>
<dbReference type="FunFam" id="1.10.287.690:FF:000011">
    <property type="entry name" value="DNA polymerase"/>
    <property type="match status" value="1"/>
</dbReference>
<sequence length="851" mass="96710">MLNAVDGGGHRSAVKLLEHTTNLSPSLPVSATYDGEKRVVVLKFYDPSSQTSHLWYDNTGHKPYCYSKLPLDQLKEMNERPDVVDLRVEEKLDLLADKTITLTKIVATDPLAIGGSQSETSIRNLIDCWEADIKYYENYIYDKQLIMGVSYEITDSEITPIERKIPLNVEENLRKWLKNSDPELQPYILEWTGLLSQPLPELKRVSLDIEVYSPDENRIPDARTAEFQILSVALVGSDGAKEIHLLQRSDVPSGERSLPDDVQIIFHEKEKNLISSTFERLLDYPFLISFNGDSFDLNYLYHRAQKLGINSENIPISMGRDIASLRHGTHIDLYKTFVNRSIQIYAFGGKYTDHTLNGICEGLLKESKLTYEGTLNSLSLNELASYNYNDARLTFKLTSFGDDLLMKLLTVISRISKMPIDDVARLGVSQWIRSMMYFEHRRINALIPRSDDLEKKGEATSEAIIKGKKYKGGLVVEPKLGVYFNVSVLDFSSLYPSIIKVHNLSYETVRCLHLECRSNHIPGTEHWGCRKRRGVSSLVIGSLRDLRVNYYKPLSKDHSLSDEERNLYNVVSQALKVILNASYGVMGAEIFPLYCLPVAEATAAVGRYAITKTIEKCGQLDIQVVYGDTDSLFLKSPSSDQIKAVTEWAENEIEIELDFEKEYRYVAFSQRKKNYMGVLHDGNVDIKGLTGKKSHTPPFIRQAFYDTVSILSRVLTDSDFEKAREDIKKDLREKVLTLKNRDIPLDQLAFHMMLSKPISGYASKPQHVKAAEQLQKEKKRDIRAGDIISFVKTNTPGGVKPLELASIQEVDNEKYIDYLRGTFDQLLSALGYEFEEILGSTKIEDFFWSSP</sequence>
<keyword evidence="3 7" id="KW-0548">Nucleotidyltransferase</keyword>
<dbReference type="InterPro" id="IPR006134">
    <property type="entry name" value="DNA-dir_DNA_pol_B_multi_dom"/>
</dbReference>
<dbReference type="GO" id="GO:0000166">
    <property type="term" value="F:nucleotide binding"/>
    <property type="evidence" value="ECO:0007669"/>
    <property type="project" value="InterPro"/>
</dbReference>
<accession>A0A075HM07</accession>
<keyword evidence="4 7" id="KW-0239">DNA-directed DNA polymerase</keyword>
<dbReference type="InterPro" id="IPR036397">
    <property type="entry name" value="RNaseH_sf"/>
</dbReference>
<dbReference type="InterPro" id="IPR042087">
    <property type="entry name" value="DNA_pol_B_thumb"/>
</dbReference>
<dbReference type="Pfam" id="PF00136">
    <property type="entry name" value="DNA_pol_B"/>
    <property type="match status" value="1"/>
</dbReference>
<dbReference type="PANTHER" id="PTHR10322">
    <property type="entry name" value="DNA POLYMERASE CATALYTIC SUBUNIT"/>
    <property type="match status" value="1"/>
</dbReference>
<dbReference type="InterPro" id="IPR006133">
    <property type="entry name" value="DNA-dir_DNA_pol_B_exonuc"/>
</dbReference>
<keyword evidence="7" id="KW-0235">DNA replication</keyword>
<evidence type="ECO:0000256" key="1">
    <source>
        <dbReference type="ARBA" id="ARBA00005755"/>
    </source>
</evidence>
<evidence type="ECO:0000256" key="6">
    <source>
        <dbReference type="ARBA" id="ARBA00049244"/>
    </source>
</evidence>
<dbReference type="GO" id="GO:0003887">
    <property type="term" value="F:DNA-directed DNA polymerase activity"/>
    <property type="evidence" value="ECO:0007669"/>
    <property type="project" value="UniProtKB-KW"/>
</dbReference>
<dbReference type="InterPro" id="IPR043502">
    <property type="entry name" value="DNA/RNA_pol_sf"/>
</dbReference>
<dbReference type="SUPFAM" id="SSF53098">
    <property type="entry name" value="Ribonuclease H-like"/>
    <property type="match status" value="1"/>
</dbReference>
<evidence type="ECO:0000259" key="8">
    <source>
        <dbReference type="Pfam" id="PF00136"/>
    </source>
</evidence>
<gene>
    <name evidence="10" type="primary">DPA</name>
    <name evidence="10" type="synonym">polB1</name>
</gene>
<dbReference type="GO" id="GO:0003677">
    <property type="term" value="F:DNA binding"/>
    <property type="evidence" value="ECO:0007669"/>
    <property type="project" value="UniProtKB-KW"/>
</dbReference>
<dbReference type="InterPro" id="IPR012337">
    <property type="entry name" value="RNaseH-like_sf"/>
</dbReference>